<dbReference type="EMBL" id="KN551897">
    <property type="protein sequence ID" value="KHJ91652.1"/>
    <property type="molecule type" value="Genomic_DNA"/>
</dbReference>
<evidence type="ECO:0000313" key="2">
    <source>
        <dbReference type="EMBL" id="KHJ91652.1"/>
    </source>
</evidence>
<reference evidence="2 3" key="1">
    <citation type="submission" date="2014-03" db="EMBL/GenBank/DDBJ databases">
        <title>Draft genome of the hookworm Oesophagostomum dentatum.</title>
        <authorList>
            <person name="Mitreva M."/>
        </authorList>
    </citation>
    <scope>NUCLEOTIDE SEQUENCE [LARGE SCALE GENOMIC DNA]</scope>
    <source>
        <strain evidence="2 3">OD-Hann</strain>
    </source>
</reference>
<organism evidence="2 3">
    <name type="scientific">Oesophagostomum dentatum</name>
    <name type="common">Nodular worm</name>
    <dbReference type="NCBI Taxonomy" id="61180"/>
    <lineage>
        <taxon>Eukaryota</taxon>
        <taxon>Metazoa</taxon>
        <taxon>Ecdysozoa</taxon>
        <taxon>Nematoda</taxon>
        <taxon>Chromadorea</taxon>
        <taxon>Rhabditida</taxon>
        <taxon>Rhabditina</taxon>
        <taxon>Rhabditomorpha</taxon>
        <taxon>Strongyloidea</taxon>
        <taxon>Strongylidae</taxon>
        <taxon>Oesophagostomum</taxon>
    </lineage>
</organism>
<dbReference type="OrthoDB" id="5876716at2759"/>
<keyword evidence="3" id="KW-1185">Reference proteome</keyword>
<sequence length="166" mass="18338">MSKTTGAKVITKMGAAKKLLNKKVKLNVRKVFDDEGEVAKVDGIVEDVEETAGLDLTSAVESMKQSSLIRGLRLREDYVCAAQHCVFCRGEEDLDLGEGGSGIDSDADLSFLPDPDEVRKRYAEEYEGEKEVPSEGGDAPPVRKRRKHRDELKNTEQQALALLNPF</sequence>
<feature type="compositionally biased region" description="Basic and acidic residues" evidence="1">
    <location>
        <begin position="124"/>
        <end position="133"/>
    </location>
</feature>
<protein>
    <submittedName>
        <fullName evidence="2">Uncharacterized protein</fullName>
    </submittedName>
</protein>
<gene>
    <name evidence="2" type="ORF">OESDEN_08476</name>
</gene>
<evidence type="ECO:0000256" key="1">
    <source>
        <dbReference type="SAM" id="MobiDB-lite"/>
    </source>
</evidence>
<name>A0A0B1T7B3_OESDE</name>
<dbReference type="Proteomes" id="UP000053660">
    <property type="component" value="Unassembled WGS sequence"/>
</dbReference>
<dbReference type="AlphaFoldDB" id="A0A0B1T7B3"/>
<feature type="region of interest" description="Disordered" evidence="1">
    <location>
        <begin position="124"/>
        <end position="166"/>
    </location>
</feature>
<accession>A0A0B1T7B3</accession>
<proteinExistence type="predicted"/>
<evidence type="ECO:0000313" key="3">
    <source>
        <dbReference type="Proteomes" id="UP000053660"/>
    </source>
</evidence>